<dbReference type="InterPro" id="IPR053171">
    <property type="entry name" value="Viral_Tip_Attach_Protein"/>
</dbReference>
<feature type="domain" description="Fibronectin type-III" evidence="2">
    <location>
        <begin position="623"/>
        <end position="717"/>
    </location>
</feature>
<dbReference type="SMART" id="SM00060">
    <property type="entry name" value="FN3"/>
    <property type="match status" value="2"/>
</dbReference>
<evidence type="ECO:0000313" key="4">
    <source>
        <dbReference type="Proteomes" id="UP000255291"/>
    </source>
</evidence>
<dbReference type="InterPro" id="IPR032876">
    <property type="entry name" value="J_dom"/>
</dbReference>
<dbReference type="InterPro" id="IPR003961">
    <property type="entry name" value="FN3_dom"/>
</dbReference>
<dbReference type="Proteomes" id="UP000255291">
    <property type="component" value="Unassembled WGS sequence"/>
</dbReference>
<evidence type="ECO:0000259" key="2">
    <source>
        <dbReference type="PROSITE" id="PS50853"/>
    </source>
</evidence>
<dbReference type="AlphaFoldDB" id="A0ABD7GRG2"/>
<name>A0ABD7GRG2_9ENTR</name>
<dbReference type="PROSITE" id="PS50853">
    <property type="entry name" value="FN3"/>
    <property type="match status" value="1"/>
</dbReference>
<dbReference type="Gene3D" id="2.60.40.10">
    <property type="entry name" value="Immunoglobulins"/>
    <property type="match status" value="1"/>
</dbReference>
<evidence type="ECO:0000313" key="3">
    <source>
        <dbReference type="EMBL" id="RDT57438.1"/>
    </source>
</evidence>
<dbReference type="InterPro" id="IPR015406">
    <property type="entry name" value="GpJ_CSF"/>
</dbReference>
<sequence length="1057" mass="115455">MATEKVLKGRKGGSSSSRTPTEQPDDLQSVAKAKILVALGEGEFAGQLTGKDIYLDGTALENADGSQNFSGVTWEFRAGTQAQTYIQGIPGTENEISVGTEVSSATAWTRTFTNTQLSAVRLRLKWPSLFKQEDDGDLVGYSVNYAIDLQTDGGTWQTVLNTSVTGKTTSGYERSHRIDLPQAGSTWTIRLRKITSDANSAKIGDTMTLQSFTEVIDAKLRYPNTALLYIEFDSSQFNGSIPQISCEPRGRVIRVPDNYNPETRTYSGTWTGAFKWAWTDNPAWIFYDLVVSDRFGLGHRLTAANIDKWTLYQVAQYCDQMVPDGKGGNGTEPRYTCNVYIQDRNDAYTVLRDFAAIFRGMTYWGGDQIVALADMPRDVDYSYTRANVVGGRFTYSSSTTKSRYTTALVSWSDPGNAYADAMEPVFEQALVARYGFNQLEMTAIGCTRQSEANRKGRWGILTNNKDRVVSFDVGLDGNIPQPGYIIAVADELLSGKVMGGRISAVNGRVIKLDRVADAAAGDRLILNLPSGASQSRTIQAVNGELVTVTTAYSETPQAEAVWVVESDELYAQQYRVVSVSDNDNGTFSITAAWHDPDKYARIDTGAIIDQRPISVIPPGNQFPPANIVISSFSVVQQNISVETMRVSWDQAQNAIAYEGQWRRNDGNWVNMPRSSTTSFDVPGIYAGRYLVRVRAINAAEISSGWGYSEEKTLTGKVGNPPKPVGFTATGINWGIRLNWGFPANTGDTLKTEIQYTANSDFSDPLLLSDVPYPSAEYIQLGLKAGQEFWYRAQLVDRTGNESGYTDWIRGMSNDNADDYLGDIADDFLTSADGERLTGDIDTNIEGILHNALANHGTVEHQWAQYGEVRADILVVKTTIAEVDQAMAELSTQVQAQIEDVTASLEDKLTAVVDASGASAIYTLKTGVRINGVIYNAGMSIAVLAEAGKPVVTRVGFNANQFVLMSGSGDTQYSPFAVVNGQVFISSAFIQDGTITNAKIGNFIQSNNYVAGAQGWRIDKSGTFEINGVAGGGRMLISSTLIQIYDSNNVLRVRMGLW</sequence>
<dbReference type="CDD" id="cd00063">
    <property type="entry name" value="FN3"/>
    <property type="match status" value="1"/>
</dbReference>
<gene>
    <name evidence="3" type="ORF">DXF87_22570</name>
</gene>
<dbReference type="Pfam" id="PF13550">
    <property type="entry name" value="Phage-tail_3"/>
    <property type="match status" value="1"/>
</dbReference>
<dbReference type="InterPro" id="IPR013783">
    <property type="entry name" value="Ig-like_fold"/>
</dbReference>
<proteinExistence type="predicted"/>
<dbReference type="PANTHER" id="PTHR36251:SF2">
    <property type="entry name" value="GIFSY-2 PROPHAGE HOST SPECIFICITY PROTEIN J, PHAGE LAMBDA"/>
    <property type="match status" value="1"/>
</dbReference>
<dbReference type="InterPro" id="IPR036116">
    <property type="entry name" value="FN3_sf"/>
</dbReference>
<feature type="region of interest" description="Disordered" evidence="1">
    <location>
        <begin position="1"/>
        <end position="27"/>
    </location>
</feature>
<dbReference type="PANTHER" id="PTHR36251">
    <property type="entry name" value="FELS-1 PROPHAGE HOST SPECIFICITY PROTEIN-RELATED"/>
    <property type="match status" value="1"/>
</dbReference>
<organism evidence="3 4">
    <name type="scientific">Enterobacter roggenkampii</name>
    <dbReference type="NCBI Taxonomy" id="1812935"/>
    <lineage>
        <taxon>Bacteria</taxon>
        <taxon>Pseudomonadati</taxon>
        <taxon>Pseudomonadota</taxon>
        <taxon>Gammaproteobacteria</taxon>
        <taxon>Enterobacterales</taxon>
        <taxon>Enterobacteriaceae</taxon>
        <taxon>Enterobacter</taxon>
        <taxon>Enterobacter cloacae complex</taxon>
    </lineage>
</organism>
<evidence type="ECO:0000256" key="1">
    <source>
        <dbReference type="SAM" id="MobiDB-lite"/>
    </source>
</evidence>
<comment type="caution">
    <text evidence="3">The sequence shown here is derived from an EMBL/GenBank/DDBJ whole genome shotgun (WGS) entry which is preliminary data.</text>
</comment>
<reference evidence="3 4" key="1">
    <citation type="submission" date="2018-07" db="EMBL/GenBank/DDBJ databases">
        <title>The use of a cohorting ward and systematic surveillance cultures for the control of a Klebsiella pneumoniae carbapenemase (KPC)-producing Enterobacteriaceae outbreak.</title>
        <authorList>
            <person name="Doi Y."/>
        </authorList>
    </citation>
    <scope>NUCLEOTIDE SEQUENCE [LARGE SCALE GENOMIC DNA]</scope>
    <source>
        <strain evidence="3 4">1-RC-17-04017</strain>
    </source>
</reference>
<accession>A0ABD7GRG2</accession>
<protein>
    <submittedName>
        <fullName evidence="3">Host specificity protein J</fullName>
    </submittedName>
</protein>
<dbReference type="RefSeq" id="WP_115471862.1">
    <property type="nucleotide sequence ID" value="NZ_QRBV01000062.1"/>
</dbReference>
<dbReference type="InterPro" id="IPR055385">
    <property type="entry name" value="GpJ_HDII-ins2"/>
</dbReference>
<dbReference type="EMBL" id="QRBW01000070">
    <property type="protein sequence ID" value="RDT57438.1"/>
    <property type="molecule type" value="Genomic_DNA"/>
</dbReference>
<dbReference type="Pfam" id="PF09327">
    <property type="entry name" value="Phage_Tail_Tip"/>
    <property type="match status" value="1"/>
</dbReference>
<dbReference type="SUPFAM" id="SSF49265">
    <property type="entry name" value="Fibronectin type III"/>
    <property type="match status" value="1"/>
</dbReference>
<dbReference type="Pfam" id="PF24801">
    <property type="entry name" value="FNIII-A_GpJ"/>
    <property type="match status" value="1"/>
</dbReference>